<accession>A0A0C3QLM1</accession>
<gene>
    <name evidence="3" type="ORF">M407DRAFT_241024</name>
</gene>
<dbReference type="EMBL" id="KN822947">
    <property type="protein sequence ID" value="KIO33675.1"/>
    <property type="molecule type" value="Genomic_DNA"/>
</dbReference>
<evidence type="ECO:0000313" key="3">
    <source>
        <dbReference type="EMBL" id="KIO33675.1"/>
    </source>
</evidence>
<feature type="region of interest" description="Disordered" evidence="1">
    <location>
        <begin position="1"/>
        <end position="71"/>
    </location>
</feature>
<feature type="compositionally biased region" description="Polar residues" evidence="1">
    <location>
        <begin position="1"/>
        <end position="20"/>
    </location>
</feature>
<evidence type="ECO:0000313" key="4">
    <source>
        <dbReference type="Proteomes" id="UP000054248"/>
    </source>
</evidence>
<sequence>MNNFPEKQTDTQQLQRSPSPFHSARLGSRRHPYEGEGAENPYRDASPSKPGPKLDLPRPATSPRNKAFQKTRTNHHKVLLTIAFLCLLVTCLSLAKLTMFLHPRDGKPFYARVPEHLKAVPRERGETGGTSWWKVAMFKAEVDDDPDVETSTTGPERGVPLWWDKQEEVLLHLIL</sequence>
<keyword evidence="2" id="KW-1133">Transmembrane helix</keyword>
<organism evidence="3 4">
    <name type="scientific">Tulasnella calospora MUT 4182</name>
    <dbReference type="NCBI Taxonomy" id="1051891"/>
    <lineage>
        <taxon>Eukaryota</taxon>
        <taxon>Fungi</taxon>
        <taxon>Dikarya</taxon>
        <taxon>Basidiomycota</taxon>
        <taxon>Agaricomycotina</taxon>
        <taxon>Agaricomycetes</taxon>
        <taxon>Cantharellales</taxon>
        <taxon>Tulasnellaceae</taxon>
        <taxon>Tulasnella</taxon>
    </lineage>
</organism>
<evidence type="ECO:0000256" key="1">
    <source>
        <dbReference type="SAM" id="MobiDB-lite"/>
    </source>
</evidence>
<reference evidence="4" key="2">
    <citation type="submission" date="2015-01" db="EMBL/GenBank/DDBJ databases">
        <title>Evolutionary Origins and Diversification of the Mycorrhizal Mutualists.</title>
        <authorList>
            <consortium name="DOE Joint Genome Institute"/>
            <consortium name="Mycorrhizal Genomics Consortium"/>
            <person name="Kohler A."/>
            <person name="Kuo A."/>
            <person name="Nagy L.G."/>
            <person name="Floudas D."/>
            <person name="Copeland A."/>
            <person name="Barry K.W."/>
            <person name="Cichocki N."/>
            <person name="Veneault-Fourrey C."/>
            <person name="LaButti K."/>
            <person name="Lindquist E.A."/>
            <person name="Lipzen A."/>
            <person name="Lundell T."/>
            <person name="Morin E."/>
            <person name="Murat C."/>
            <person name="Riley R."/>
            <person name="Ohm R."/>
            <person name="Sun H."/>
            <person name="Tunlid A."/>
            <person name="Henrissat B."/>
            <person name="Grigoriev I.V."/>
            <person name="Hibbett D.S."/>
            <person name="Martin F."/>
        </authorList>
    </citation>
    <scope>NUCLEOTIDE SEQUENCE [LARGE SCALE GENOMIC DNA]</scope>
    <source>
        <strain evidence="4">MUT 4182</strain>
    </source>
</reference>
<dbReference type="Proteomes" id="UP000054248">
    <property type="component" value="Unassembled WGS sequence"/>
</dbReference>
<reference evidence="3 4" key="1">
    <citation type="submission" date="2014-04" db="EMBL/GenBank/DDBJ databases">
        <authorList>
            <consortium name="DOE Joint Genome Institute"/>
            <person name="Kuo A."/>
            <person name="Girlanda M."/>
            <person name="Perotto S."/>
            <person name="Kohler A."/>
            <person name="Nagy L.G."/>
            <person name="Floudas D."/>
            <person name="Copeland A."/>
            <person name="Barry K.W."/>
            <person name="Cichocki N."/>
            <person name="Veneault-Fourrey C."/>
            <person name="LaButti K."/>
            <person name="Lindquist E.A."/>
            <person name="Lipzen A."/>
            <person name="Lundell T."/>
            <person name="Morin E."/>
            <person name="Murat C."/>
            <person name="Sun H."/>
            <person name="Tunlid A."/>
            <person name="Henrissat B."/>
            <person name="Grigoriev I.V."/>
            <person name="Hibbett D.S."/>
            <person name="Martin F."/>
            <person name="Nordberg H.P."/>
            <person name="Cantor M.N."/>
            <person name="Hua S.X."/>
        </authorList>
    </citation>
    <scope>NUCLEOTIDE SEQUENCE [LARGE SCALE GENOMIC DNA]</scope>
    <source>
        <strain evidence="3 4">MUT 4182</strain>
    </source>
</reference>
<name>A0A0C3QLM1_9AGAM</name>
<dbReference type="AlphaFoldDB" id="A0A0C3QLM1"/>
<keyword evidence="4" id="KW-1185">Reference proteome</keyword>
<keyword evidence="2" id="KW-0472">Membrane</keyword>
<feature type="transmembrane region" description="Helical" evidence="2">
    <location>
        <begin position="78"/>
        <end position="101"/>
    </location>
</feature>
<proteinExistence type="predicted"/>
<dbReference type="OrthoDB" id="3287949at2759"/>
<protein>
    <submittedName>
        <fullName evidence="3">Uncharacterized protein</fullName>
    </submittedName>
</protein>
<dbReference type="HOGENOM" id="CLU_1533702_0_0_1"/>
<evidence type="ECO:0000256" key="2">
    <source>
        <dbReference type="SAM" id="Phobius"/>
    </source>
</evidence>
<keyword evidence="2" id="KW-0812">Transmembrane</keyword>